<evidence type="ECO:0000256" key="1">
    <source>
        <dbReference type="SAM" id="MobiDB-lite"/>
    </source>
</evidence>
<gene>
    <name evidence="3" type="ORF">LR48_Vigan03g165500</name>
</gene>
<evidence type="ECO:0000313" key="3">
    <source>
        <dbReference type="EMBL" id="KOM38273.1"/>
    </source>
</evidence>
<feature type="compositionally biased region" description="Polar residues" evidence="1">
    <location>
        <begin position="189"/>
        <end position="207"/>
    </location>
</feature>
<sequence>MSILKEMGYINVKELWYLVGGGTVLEGRLELLFDDKGACDLLNLAILNGQSHLYVVNMVLDPEYVDMLEYVAEPEVERHNVEPEVERDQEQEADGAILGEGDNDNGVEAECEGESDEAVLGEDAEGGNDNIVETEADGESDGAALGEDGEVKKRRLEPWELQKDDTQLRQGGTCKRCDICRQLGHKRNTFPQDAPTTPNPTQSSHITQCEIEQPQQSQPTTTTPQPTTTLVDPTTRQADSTATTP</sequence>
<feature type="region of interest" description="Disordered" evidence="1">
    <location>
        <begin position="187"/>
        <end position="245"/>
    </location>
</feature>
<evidence type="ECO:0000313" key="4">
    <source>
        <dbReference type="Proteomes" id="UP000053144"/>
    </source>
</evidence>
<feature type="compositionally biased region" description="Acidic residues" evidence="1">
    <location>
        <begin position="101"/>
        <end position="140"/>
    </location>
</feature>
<name>A0A0L9U617_PHAAN</name>
<feature type="compositionally biased region" description="Polar residues" evidence="1">
    <location>
        <begin position="236"/>
        <end position="245"/>
    </location>
</feature>
<protein>
    <recommendedName>
        <fullName evidence="2">PB1-like domain-containing protein</fullName>
    </recommendedName>
</protein>
<dbReference type="InterPro" id="IPR058594">
    <property type="entry name" value="PB1-like_dom_pln"/>
</dbReference>
<dbReference type="Pfam" id="PF26130">
    <property type="entry name" value="PB1-like"/>
    <property type="match status" value="1"/>
</dbReference>
<reference evidence="4" key="1">
    <citation type="journal article" date="2015" name="Proc. Natl. Acad. Sci. U.S.A.">
        <title>Genome sequencing of adzuki bean (Vigna angularis) provides insight into high starch and low fat accumulation and domestication.</title>
        <authorList>
            <person name="Yang K."/>
            <person name="Tian Z."/>
            <person name="Chen C."/>
            <person name="Luo L."/>
            <person name="Zhao B."/>
            <person name="Wang Z."/>
            <person name="Yu L."/>
            <person name="Li Y."/>
            <person name="Sun Y."/>
            <person name="Li W."/>
            <person name="Chen Y."/>
            <person name="Li Y."/>
            <person name="Zhang Y."/>
            <person name="Ai D."/>
            <person name="Zhao J."/>
            <person name="Shang C."/>
            <person name="Ma Y."/>
            <person name="Wu B."/>
            <person name="Wang M."/>
            <person name="Gao L."/>
            <person name="Sun D."/>
            <person name="Zhang P."/>
            <person name="Guo F."/>
            <person name="Wang W."/>
            <person name="Li Y."/>
            <person name="Wang J."/>
            <person name="Varshney R.K."/>
            <person name="Wang J."/>
            <person name="Ling H.Q."/>
            <person name="Wan P."/>
        </authorList>
    </citation>
    <scope>NUCLEOTIDE SEQUENCE</scope>
    <source>
        <strain evidence="4">cv. Jingnong 6</strain>
    </source>
</reference>
<accession>A0A0L9U617</accession>
<feature type="compositionally biased region" description="Low complexity" evidence="1">
    <location>
        <begin position="213"/>
        <end position="235"/>
    </location>
</feature>
<feature type="domain" description="PB1-like" evidence="2">
    <location>
        <begin position="2"/>
        <end position="55"/>
    </location>
</feature>
<dbReference type="Gramene" id="KOM38273">
    <property type="protein sequence ID" value="KOM38273"/>
    <property type="gene ID" value="LR48_Vigan03g165500"/>
</dbReference>
<dbReference type="AlphaFoldDB" id="A0A0L9U617"/>
<evidence type="ECO:0000259" key="2">
    <source>
        <dbReference type="Pfam" id="PF26130"/>
    </source>
</evidence>
<dbReference type="Proteomes" id="UP000053144">
    <property type="component" value="Chromosome 3"/>
</dbReference>
<feature type="region of interest" description="Disordered" evidence="1">
    <location>
        <begin position="76"/>
        <end position="158"/>
    </location>
</feature>
<dbReference type="EMBL" id="CM003373">
    <property type="protein sequence ID" value="KOM38273.1"/>
    <property type="molecule type" value="Genomic_DNA"/>
</dbReference>
<feature type="compositionally biased region" description="Basic and acidic residues" evidence="1">
    <location>
        <begin position="76"/>
        <end position="90"/>
    </location>
</feature>
<organism evidence="3 4">
    <name type="scientific">Phaseolus angularis</name>
    <name type="common">Azuki bean</name>
    <name type="synonym">Vigna angularis</name>
    <dbReference type="NCBI Taxonomy" id="3914"/>
    <lineage>
        <taxon>Eukaryota</taxon>
        <taxon>Viridiplantae</taxon>
        <taxon>Streptophyta</taxon>
        <taxon>Embryophyta</taxon>
        <taxon>Tracheophyta</taxon>
        <taxon>Spermatophyta</taxon>
        <taxon>Magnoliopsida</taxon>
        <taxon>eudicotyledons</taxon>
        <taxon>Gunneridae</taxon>
        <taxon>Pentapetalae</taxon>
        <taxon>rosids</taxon>
        <taxon>fabids</taxon>
        <taxon>Fabales</taxon>
        <taxon>Fabaceae</taxon>
        <taxon>Papilionoideae</taxon>
        <taxon>50 kb inversion clade</taxon>
        <taxon>NPAAA clade</taxon>
        <taxon>indigoferoid/millettioid clade</taxon>
        <taxon>Phaseoleae</taxon>
        <taxon>Vigna</taxon>
    </lineage>
</organism>
<proteinExistence type="predicted"/>